<dbReference type="Proteomes" id="UP001212602">
    <property type="component" value="Unassembled WGS sequence"/>
</dbReference>
<gene>
    <name evidence="1" type="ORF">PGB34_01860</name>
</gene>
<accession>A0AAE3SXM4</accession>
<dbReference type="SUPFAM" id="SSF53474">
    <property type="entry name" value="alpha/beta-Hydrolases"/>
    <property type="match status" value="1"/>
</dbReference>
<sequence length="216" mass="23452">MRDVYLPLAEELGCVLLAPCFPAALTADEELHNYVFLRYGDVRFDELLMSMVDEVLAQYEVSPGKFWLAGFSGGAQFAHRFAYLHASRLAGLSLAAPGTITSLSPHQQWFTGVKGVQSILGIDIDWVGLRALKVHVAVGANDTRPEVTIPPSSPLFCPGINDSGGTRVARAIRLHELLIDAGIESHLDIVPNADHVPSDLVPAVSEYFRQAFAKAN</sequence>
<dbReference type="Gene3D" id="3.40.50.1820">
    <property type="entry name" value="alpha/beta hydrolase"/>
    <property type="match status" value="1"/>
</dbReference>
<name>A0AAE3SXM4_9BURK</name>
<dbReference type="RefSeq" id="WP_271426362.1">
    <property type="nucleotide sequence ID" value="NZ_JAQIPB010000001.1"/>
</dbReference>
<dbReference type="EMBL" id="JAQIPB010000001">
    <property type="protein sequence ID" value="MDA7415099.1"/>
    <property type="molecule type" value="Genomic_DNA"/>
</dbReference>
<reference evidence="1" key="1">
    <citation type="submission" date="2023-01" db="EMBL/GenBank/DDBJ databases">
        <title>Xenophilus mangrovi sp. nov., isolated from soil of Mangrove nature reserve.</title>
        <authorList>
            <person name="Xu S."/>
            <person name="Liu Z."/>
            <person name="Xu Y."/>
        </authorList>
    </citation>
    <scope>NUCLEOTIDE SEQUENCE</scope>
    <source>
        <strain evidence="1">YW8</strain>
    </source>
</reference>
<evidence type="ECO:0008006" key="3">
    <source>
        <dbReference type="Google" id="ProtNLM"/>
    </source>
</evidence>
<organism evidence="1 2">
    <name type="scientific">Xenophilus arseniciresistens</name>
    <dbReference type="NCBI Taxonomy" id="1283306"/>
    <lineage>
        <taxon>Bacteria</taxon>
        <taxon>Pseudomonadati</taxon>
        <taxon>Pseudomonadota</taxon>
        <taxon>Betaproteobacteria</taxon>
        <taxon>Burkholderiales</taxon>
        <taxon>Comamonadaceae</taxon>
        <taxon>Xenophilus</taxon>
    </lineage>
</organism>
<dbReference type="InterPro" id="IPR029058">
    <property type="entry name" value="AB_hydrolase_fold"/>
</dbReference>
<evidence type="ECO:0000313" key="2">
    <source>
        <dbReference type="Proteomes" id="UP001212602"/>
    </source>
</evidence>
<protein>
    <recommendedName>
        <fullName evidence="3">Alpha/beta hydrolase</fullName>
    </recommendedName>
</protein>
<dbReference type="AlphaFoldDB" id="A0AAE3SXM4"/>
<comment type="caution">
    <text evidence="1">The sequence shown here is derived from an EMBL/GenBank/DDBJ whole genome shotgun (WGS) entry which is preliminary data.</text>
</comment>
<proteinExistence type="predicted"/>
<keyword evidence="2" id="KW-1185">Reference proteome</keyword>
<evidence type="ECO:0000313" key="1">
    <source>
        <dbReference type="EMBL" id="MDA7415099.1"/>
    </source>
</evidence>